<sequence>MADGYQQNKEGKCRHCYQKKPPLKKLFYHILNQHKGKLSEEIQEINGHFCAKIKLPLLEGSVEPGTIICKTRWNNGQNVDYVSAQKICTLPKFTQYIMNINKGQCPQINEQNVNEVLSQLSFTIEIEYSLIPGKISNKQRLLQKSSGNKRIQNVSVERNVSRNIISPEPSPNVSLISGNASVLEDGLLNRIGINTPRQRQQHQIPIGFYDNLEAMNDGPSNVNGNDDESRFVDLSVSSSDDGDDVDNSNISTDDHLVLPAADVPSSTNTTDNLDIIAQLMGLNLRSSNDNNASPAETNRSKPDECQLASSNTSTESSTPTSISESLNSTTLERNENPENHFNAFPYEAIPAHISDYVNKNQSISPPKLQSQESSDVPPTELPAPSSNKNPKVGQNLANQNQPLQKPQTSISSSQKYILDQISRLRKDCRRPMIIDAESLFDLQHVILGDYLKYKNIDPQLSWYYPKDPENLAPTVKCQSLHMHILKGGGSHTKIQKFNKALKM</sequence>
<dbReference type="WBParaSite" id="PDA_v2.g19879.t1">
    <property type="protein sequence ID" value="PDA_v2.g19879.t1"/>
    <property type="gene ID" value="PDA_v2.g19879"/>
</dbReference>
<feature type="region of interest" description="Disordered" evidence="1">
    <location>
        <begin position="215"/>
        <end position="252"/>
    </location>
</feature>
<feature type="compositionally biased region" description="Polar residues" evidence="1">
    <location>
        <begin position="287"/>
        <end position="297"/>
    </location>
</feature>
<dbReference type="AlphaFoldDB" id="A0A914PUD0"/>
<feature type="compositionally biased region" description="Polar residues" evidence="1">
    <location>
        <begin position="395"/>
        <end position="412"/>
    </location>
</feature>
<feature type="region of interest" description="Disordered" evidence="1">
    <location>
        <begin position="287"/>
        <end position="341"/>
    </location>
</feature>
<organism evidence="2 3">
    <name type="scientific">Panagrolaimus davidi</name>
    <dbReference type="NCBI Taxonomy" id="227884"/>
    <lineage>
        <taxon>Eukaryota</taxon>
        <taxon>Metazoa</taxon>
        <taxon>Ecdysozoa</taxon>
        <taxon>Nematoda</taxon>
        <taxon>Chromadorea</taxon>
        <taxon>Rhabditida</taxon>
        <taxon>Tylenchina</taxon>
        <taxon>Panagrolaimomorpha</taxon>
        <taxon>Panagrolaimoidea</taxon>
        <taxon>Panagrolaimidae</taxon>
        <taxon>Panagrolaimus</taxon>
    </lineage>
</organism>
<evidence type="ECO:0000313" key="3">
    <source>
        <dbReference type="WBParaSite" id="PDA_v2.g19879.t1"/>
    </source>
</evidence>
<proteinExistence type="predicted"/>
<keyword evidence="2" id="KW-1185">Reference proteome</keyword>
<name>A0A914PUD0_9BILA</name>
<feature type="region of interest" description="Disordered" evidence="1">
    <location>
        <begin position="358"/>
        <end position="412"/>
    </location>
</feature>
<reference evidence="3" key="1">
    <citation type="submission" date="2022-11" db="UniProtKB">
        <authorList>
            <consortium name="WormBaseParasite"/>
        </authorList>
    </citation>
    <scope>IDENTIFICATION</scope>
</reference>
<evidence type="ECO:0000313" key="2">
    <source>
        <dbReference type="Proteomes" id="UP000887578"/>
    </source>
</evidence>
<feature type="compositionally biased region" description="Polar residues" evidence="1">
    <location>
        <begin position="358"/>
        <end position="376"/>
    </location>
</feature>
<protein>
    <submittedName>
        <fullName evidence="3">C2H2-type domain-containing protein</fullName>
    </submittedName>
</protein>
<accession>A0A914PUD0</accession>
<dbReference type="Proteomes" id="UP000887578">
    <property type="component" value="Unplaced"/>
</dbReference>
<feature type="compositionally biased region" description="Low complexity" evidence="1">
    <location>
        <begin position="309"/>
        <end position="328"/>
    </location>
</feature>
<evidence type="ECO:0000256" key="1">
    <source>
        <dbReference type="SAM" id="MobiDB-lite"/>
    </source>
</evidence>